<dbReference type="EMBL" id="UYRT01083220">
    <property type="protein sequence ID" value="VDN27127.1"/>
    <property type="molecule type" value="Genomic_DNA"/>
</dbReference>
<dbReference type="AlphaFoldDB" id="A0A183E4Z6"/>
<dbReference type="WBParaSite" id="GPUH_0001605901-mRNA-1">
    <property type="protein sequence ID" value="GPUH_0001605901-mRNA-1"/>
    <property type="gene ID" value="GPUH_0001605901"/>
</dbReference>
<dbReference type="OrthoDB" id="1732493at2759"/>
<dbReference type="SUPFAM" id="SSF56112">
    <property type="entry name" value="Protein kinase-like (PK-like)"/>
    <property type="match status" value="1"/>
</dbReference>
<name>A0A183E4Z6_9BILA</name>
<evidence type="ECO:0000313" key="1">
    <source>
        <dbReference type="EMBL" id="VDN27127.1"/>
    </source>
</evidence>
<keyword evidence="2" id="KW-1185">Reference proteome</keyword>
<evidence type="ECO:0000313" key="2">
    <source>
        <dbReference type="Proteomes" id="UP000271098"/>
    </source>
</evidence>
<dbReference type="Gene3D" id="1.10.510.10">
    <property type="entry name" value="Transferase(Phosphotransferase) domain 1"/>
    <property type="match status" value="1"/>
</dbReference>
<accession>A0A183E4Z6</accession>
<protein>
    <submittedName>
        <fullName evidence="3">S-adenosyl-L-methionine-dependent methyltransferase</fullName>
    </submittedName>
</protein>
<sequence length="95" mass="10857">MSTPTEYLWRGVSELPDYKQTFPHWTKDRLEEVVGKYMDAEGVGLLREMLAYDPAERISAKRLLKRSYFDDVDRSTLPAGNYDGSTMYIAVSGLS</sequence>
<reference evidence="3" key="1">
    <citation type="submission" date="2016-06" db="UniProtKB">
        <authorList>
            <consortium name="WormBaseParasite"/>
        </authorList>
    </citation>
    <scope>IDENTIFICATION</scope>
</reference>
<reference evidence="1 2" key="2">
    <citation type="submission" date="2018-11" db="EMBL/GenBank/DDBJ databases">
        <authorList>
            <consortium name="Pathogen Informatics"/>
        </authorList>
    </citation>
    <scope>NUCLEOTIDE SEQUENCE [LARGE SCALE GENOMIC DNA]</scope>
</reference>
<gene>
    <name evidence="1" type="ORF">GPUH_LOCUS16037</name>
</gene>
<evidence type="ECO:0000313" key="3">
    <source>
        <dbReference type="WBParaSite" id="GPUH_0001605901-mRNA-1"/>
    </source>
</evidence>
<dbReference type="Proteomes" id="UP000271098">
    <property type="component" value="Unassembled WGS sequence"/>
</dbReference>
<dbReference type="InterPro" id="IPR011009">
    <property type="entry name" value="Kinase-like_dom_sf"/>
</dbReference>
<organism evidence="3">
    <name type="scientific">Gongylonema pulchrum</name>
    <dbReference type="NCBI Taxonomy" id="637853"/>
    <lineage>
        <taxon>Eukaryota</taxon>
        <taxon>Metazoa</taxon>
        <taxon>Ecdysozoa</taxon>
        <taxon>Nematoda</taxon>
        <taxon>Chromadorea</taxon>
        <taxon>Rhabditida</taxon>
        <taxon>Spirurina</taxon>
        <taxon>Spiruromorpha</taxon>
        <taxon>Spiruroidea</taxon>
        <taxon>Gongylonematidae</taxon>
        <taxon>Gongylonema</taxon>
    </lineage>
</organism>
<proteinExistence type="predicted"/>